<dbReference type="Proteomes" id="UP001336020">
    <property type="component" value="Unassembled WGS sequence"/>
</dbReference>
<gene>
    <name evidence="2" type="ORF">Q7514_16865</name>
</gene>
<sequence>MHSIIGACSAAQIGGKENAVELKEKYVGLADELAPYIGEYAPRVWSAYPLETTAIQQFCGMVEDANPIYWQPEVAKASRFGRVIAPPQGLMAFNIDAWWLPKYLRGEVDQARTSTPEGKIREVLADRGFTTVTVVEREEEYLEPFGPEDGHMGRDRRVTSVSPVKQTKVGPGVFMTYEIEYHTQHNTRLVAIARNVTLLYDGTGAQS</sequence>
<evidence type="ECO:0000259" key="1">
    <source>
        <dbReference type="Pfam" id="PF13452"/>
    </source>
</evidence>
<evidence type="ECO:0000313" key="2">
    <source>
        <dbReference type="EMBL" id="MEE2059193.1"/>
    </source>
</evidence>
<dbReference type="EMBL" id="JAUTXY010000007">
    <property type="protein sequence ID" value="MEE2059193.1"/>
    <property type="molecule type" value="Genomic_DNA"/>
</dbReference>
<dbReference type="InterPro" id="IPR039569">
    <property type="entry name" value="FAS1-like_DH_region"/>
</dbReference>
<protein>
    <submittedName>
        <fullName evidence="2">MaoC family dehydratase N-terminal domain-containing protein</fullName>
    </submittedName>
</protein>
<reference evidence="2 3" key="1">
    <citation type="submission" date="2023-07" db="EMBL/GenBank/DDBJ databases">
        <authorList>
            <person name="Girao M."/>
            <person name="Carvalho M.F."/>
        </authorList>
    </citation>
    <scope>NUCLEOTIDE SEQUENCE [LARGE SCALE GENOMIC DNA]</scope>
    <source>
        <strain evidence="2 3">YIM65754</strain>
    </source>
</reference>
<keyword evidence="3" id="KW-1185">Reference proteome</keyword>
<comment type="caution">
    <text evidence="2">The sequence shown here is derived from an EMBL/GenBank/DDBJ whole genome shotgun (WGS) entry which is preliminary data.</text>
</comment>
<dbReference type="CDD" id="cd03441">
    <property type="entry name" value="R_hydratase_like"/>
    <property type="match status" value="1"/>
</dbReference>
<feature type="domain" description="FAS1-like dehydratase" evidence="1">
    <location>
        <begin position="47"/>
        <end position="188"/>
    </location>
</feature>
<dbReference type="SUPFAM" id="SSF54637">
    <property type="entry name" value="Thioesterase/thiol ester dehydrase-isomerase"/>
    <property type="match status" value="1"/>
</dbReference>
<accession>A0ABU7LCD0</accession>
<proteinExistence type="predicted"/>
<dbReference type="RefSeq" id="WP_330134437.1">
    <property type="nucleotide sequence ID" value="NZ_JAUTXY010000007.1"/>
</dbReference>
<dbReference type="Pfam" id="PF13452">
    <property type="entry name" value="FAS1_DH_region"/>
    <property type="match status" value="1"/>
</dbReference>
<name>A0ABU7LCD0_9NOCA</name>
<organism evidence="2 3">
    <name type="scientific">Rhodococcus artemisiae</name>
    <dbReference type="NCBI Taxonomy" id="714159"/>
    <lineage>
        <taxon>Bacteria</taxon>
        <taxon>Bacillati</taxon>
        <taxon>Actinomycetota</taxon>
        <taxon>Actinomycetes</taxon>
        <taxon>Mycobacteriales</taxon>
        <taxon>Nocardiaceae</taxon>
        <taxon>Rhodococcus</taxon>
    </lineage>
</organism>
<dbReference type="Gene3D" id="3.10.129.10">
    <property type="entry name" value="Hotdog Thioesterase"/>
    <property type="match status" value="1"/>
</dbReference>
<dbReference type="InterPro" id="IPR029069">
    <property type="entry name" value="HotDog_dom_sf"/>
</dbReference>
<evidence type="ECO:0000313" key="3">
    <source>
        <dbReference type="Proteomes" id="UP001336020"/>
    </source>
</evidence>